<evidence type="ECO:0000313" key="2">
    <source>
        <dbReference type="EMBL" id="MBB3117227.1"/>
    </source>
</evidence>
<dbReference type="PANTHER" id="PTHR39206:SF1">
    <property type="entry name" value="SLL8004 PROTEIN"/>
    <property type="match status" value="1"/>
</dbReference>
<organism evidence="2 3">
    <name type="scientific">Pseudoduganella violacea</name>
    <dbReference type="NCBI Taxonomy" id="1715466"/>
    <lineage>
        <taxon>Bacteria</taxon>
        <taxon>Pseudomonadati</taxon>
        <taxon>Pseudomonadota</taxon>
        <taxon>Betaproteobacteria</taxon>
        <taxon>Burkholderiales</taxon>
        <taxon>Oxalobacteraceae</taxon>
        <taxon>Telluria group</taxon>
        <taxon>Pseudoduganella</taxon>
    </lineage>
</organism>
<reference evidence="2 3" key="1">
    <citation type="submission" date="2020-08" db="EMBL/GenBank/DDBJ databases">
        <title>Genomic Encyclopedia of Type Strains, Phase III (KMG-III): the genomes of soil and plant-associated and newly described type strains.</title>
        <authorList>
            <person name="Whitman W."/>
        </authorList>
    </citation>
    <scope>NUCLEOTIDE SEQUENCE [LARGE SCALE GENOMIC DNA]</scope>
    <source>
        <strain evidence="2 3">CECT 8897</strain>
    </source>
</reference>
<comment type="caution">
    <text evidence="2">The sequence shown here is derived from an EMBL/GenBank/DDBJ whole genome shotgun (WGS) entry which is preliminary data.</text>
</comment>
<dbReference type="EMBL" id="JACHXD010000001">
    <property type="protein sequence ID" value="MBB3117227.1"/>
    <property type="molecule type" value="Genomic_DNA"/>
</dbReference>
<keyword evidence="1" id="KW-0812">Transmembrane</keyword>
<sequence length="110" mass="12335">MQEAGYYVLLIFVGLASVNLSIGRVYSRIAQGGHSVPAKRLRERFTRTQQAIRSALHVADAAILCDDSTVQRDAFTIAHIRKGPEVAFDIRRRPNPPQLILRWLNVVAPE</sequence>
<dbReference type="RefSeq" id="WP_183439211.1">
    <property type="nucleotide sequence ID" value="NZ_JACHXD010000001.1"/>
</dbReference>
<feature type="transmembrane region" description="Helical" evidence="1">
    <location>
        <begin position="6"/>
        <end position="26"/>
    </location>
</feature>
<dbReference type="Proteomes" id="UP000541535">
    <property type="component" value="Unassembled WGS sequence"/>
</dbReference>
<accession>A0A7W5B655</accession>
<gene>
    <name evidence="2" type="ORF">FHS03_000246</name>
</gene>
<keyword evidence="1" id="KW-1133">Transmembrane helix</keyword>
<protein>
    <submittedName>
        <fullName evidence="2">Putative ABC-type ATPase</fullName>
    </submittedName>
</protein>
<evidence type="ECO:0000256" key="1">
    <source>
        <dbReference type="SAM" id="Phobius"/>
    </source>
</evidence>
<proteinExistence type="predicted"/>
<keyword evidence="1" id="KW-0472">Membrane</keyword>
<name>A0A7W5B655_9BURK</name>
<dbReference type="AlphaFoldDB" id="A0A7W5B655"/>
<evidence type="ECO:0000313" key="3">
    <source>
        <dbReference type="Proteomes" id="UP000541535"/>
    </source>
</evidence>
<keyword evidence="3" id="KW-1185">Reference proteome</keyword>
<dbReference type="InterPro" id="IPR027417">
    <property type="entry name" value="P-loop_NTPase"/>
</dbReference>
<dbReference type="PANTHER" id="PTHR39206">
    <property type="entry name" value="SLL8004 PROTEIN"/>
    <property type="match status" value="1"/>
</dbReference>
<dbReference type="Gene3D" id="3.40.50.300">
    <property type="entry name" value="P-loop containing nucleotide triphosphate hydrolases"/>
    <property type="match status" value="1"/>
</dbReference>